<gene>
    <name evidence="2" type="ORF">JCGZ_23214</name>
</gene>
<evidence type="ECO:0000313" key="3">
    <source>
        <dbReference type="Proteomes" id="UP000027138"/>
    </source>
</evidence>
<sequence>MARELAGSSRTFLCSDKNGEFSVTGEFLNTLYEFANRGNDQDKSSFFGIQCTNEAADKRIKETPKQNNKQVEMADTLLNLRPLGLKLSVTPSLLDLAEKKLNHCKYAVKGYHQPKVDDLGSSEKLKAGKFKAKLLKIGNWKIESYYEDHLVAKCYYARRMLLWEILERGLKNKIEIHWNDIIAMRAIIQENQPGILELELNRVPKLHVEKDPQARKHSDWKKADDFTGGQVSTYRRHYLQFPPGSFDKHYEKLLKCDQRLYELCHKPFPSLQSPYFDPVISRFSDFSFDYHGDHRPDINLRLPFNFSVIPSPLVATQTSFQATPSPISVIDFSHSDEQNSNKIVFDDPRMTLSSPTIQFSHQVINPAISYQNYANPSNYGQNKNMLTSIGYQLFSDRQVEGFYEEQYHMARVESLNELVNLPQQLQEEENGSQQTFYEYEMGSNEQIQVISAAASFLEQPALH</sequence>
<protein>
    <recommendedName>
        <fullName evidence="1">TRF2/HOY1 PH-like domain-containing protein</fullName>
    </recommendedName>
</protein>
<dbReference type="PANTHER" id="PTHR33494:SF5">
    <property type="entry name" value="F10A16.6 PROTEIN"/>
    <property type="match status" value="1"/>
</dbReference>
<evidence type="ECO:0000259" key="1">
    <source>
        <dbReference type="Pfam" id="PF24818"/>
    </source>
</evidence>
<name>A0A067JHG0_JATCU</name>
<dbReference type="EMBL" id="KK915213">
    <property type="protein sequence ID" value="KDP23381.1"/>
    <property type="molecule type" value="Genomic_DNA"/>
</dbReference>
<dbReference type="OrthoDB" id="813303at2759"/>
<reference evidence="2 3" key="1">
    <citation type="journal article" date="2014" name="PLoS ONE">
        <title>Global Analysis of Gene Expression Profiles in Physic Nut (Jatropha curcas L.) Seedlings Exposed to Salt Stress.</title>
        <authorList>
            <person name="Zhang L."/>
            <person name="Zhang C."/>
            <person name="Wu P."/>
            <person name="Chen Y."/>
            <person name="Li M."/>
            <person name="Jiang H."/>
            <person name="Wu G."/>
        </authorList>
    </citation>
    <scope>NUCLEOTIDE SEQUENCE [LARGE SCALE GENOMIC DNA]</scope>
    <source>
        <strain evidence="3">cv. GZQX0401</strain>
        <tissue evidence="2">Young leaves</tissue>
    </source>
</reference>
<accession>A0A067JHG0</accession>
<dbReference type="AlphaFoldDB" id="A0A067JHG0"/>
<dbReference type="InterPro" id="IPR057939">
    <property type="entry name" value="TRF2_HOY1_PH"/>
</dbReference>
<dbReference type="Proteomes" id="UP000027138">
    <property type="component" value="Unassembled WGS sequence"/>
</dbReference>
<organism evidence="2 3">
    <name type="scientific">Jatropha curcas</name>
    <name type="common">Barbados nut</name>
    <dbReference type="NCBI Taxonomy" id="180498"/>
    <lineage>
        <taxon>Eukaryota</taxon>
        <taxon>Viridiplantae</taxon>
        <taxon>Streptophyta</taxon>
        <taxon>Embryophyta</taxon>
        <taxon>Tracheophyta</taxon>
        <taxon>Spermatophyta</taxon>
        <taxon>Magnoliopsida</taxon>
        <taxon>eudicotyledons</taxon>
        <taxon>Gunneridae</taxon>
        <taxon>Pentapetalae</taxon>
        <taxon>rosids</taxon>
        <taxon>fabids</taxon>
        <taxon>Malpighiales</taxon>
        <taxon>Euphorbiaceae</taxon>
        <taxon>Crotonoideae</taxon>
        <taxon>Jatropheae</taxon>
        <taxon>Jatropha</taxon>
    </lineage>
</organism>
<evidence type="ECO:0000313" key="2">
    <source>
        <dbReference type="EMBL" id="KDP23381.1"/>
    </source>
</evidence>
<proteinExistence type="predicted"/>
<feature type="domain" description="TRF2/HOY1 PH-like" evidence="1">
    <location>
        <begin position="129"/>
        <end position="246"/>
    </location>
</feature>
<keyword evidence="3" id="KW-1185">Reference proteome</keyword>
<dbReference type="PANTHER" id="PTHR33494">
    <property type="entry name" value="OS02G0793800 PROTEIN"/>
    <property type="match status" value="1"/>
</dbReference>
<dbReference type="Pfam" id="PF24818">
    <property type="entry name" value="PH_TRF2_HOY1"/>
    <property type="match status" value="1"/>
</dbReference>